<reference evidence="6 7" key="1">
    <citation type="journal article" date="2015" name="Genome Announc.">
        <title>Expanding the biotechnology potential of lactobacilli through comparative genomics of 213 strains and associated genera.</title>
        <authorList>
            <person name="Sun Z."/>
            <person name="Harris H.M."/>
            <person name="McCann A."/>
            <person name="Guo C."/>
            <person name="Argimon S."/>
            <person name="Zhang W."/>
            <person name="Yang X."/>
            <person name="Jeffery I.B."/>
            <person name="Cooney J.C."/>
            <person name="Kagawa T.F."/>
            <person name="Liu W."/>
            <person name="Song Y."/>
            <person name="Salvetti E."/>
            <person name="Wrobel A."/>
            <person name="Rasinkangas P."/>
            <person name="Parkhill J."/>
            <person name="Rea M.C."/>
            <person name="O'Sullivan O."/>
            <person name="Ritari J."/>
            <person name="Douillard F.P."/>
            <person name="Paul Ross R."/>
            <person name="Yang R."/>
            <person name="Briner A.E."/>
            <person name="Felis G.E."/>
            <person name="de Vos W.M."/>
            <person name="Barrangou R."/>
            <person name="Klaenhammer T.R."/>
            <person name="Caufield P.W."/>
            <person name="Cui Y."/>
            <person name="Zhang H."/>
            <person name="O'Toole P.W."/>
        </authorList>
    </citation>
    <scope>NUCLEOTIDE SEQUENCE [LARGE SCALE GENOMIC DNA]</scope>
    <source>
        <strain evidence="6 7">DSM 16043</strain>
    </source>
</reference>
<dbReference type="Pfam" id="PF02245">
    <property type="entry name" value="Pur_DNA_glyco"/>
    <property type="match status" value="1"/>
</dbReference>
<dbReference type="Gene3D" id="3.10.300.10">
    <property type="entry name" value="Methylpurine-DNA glycosylase (MPG)"/>
    <property type="match status" value="1"/>
</dbReference>
<dbReference type="PATRIC" id="fig|1423763.3.peg.975"/>
<evidence type="ECO:0000313" key="7">
    <source>
        <dbReference type="Proteomes" id="UP000051036"/>
    </source>
</evidence>
<evidence type="ECO:0000256" key="2">
    <source>
        <dbReference type="ARBA" id="ARBA00022763"/>
    </source>
</evidence>
<name>A0A0R1U958_9LACO</name>
<dbReference type="AlphaFoldDB" id="A0A0R1U958"/>
<comment type="caution">
    <text evidence="6">The sequence shown here is derived from an EMBL/GenBank/DDBJ whole genome shotgun (WGS) entry which is preliminary data.</text>
</comment>
<dbReference type="InterPro" id="IPR011034">
    <property type="entry name" value="Formyl_transferase-like_C_sf"/>
</dbReference>
<dbReference type="PANTHER" id="PTHR10429:SF0">
    <property type="entry name" value="DNA-3-METHYLADENINE GLYCOSYLASE"/>
    <property type="match status" value="1"/>
</dbReference>
<sequence>MVENTFKDMNYSEYFTNRPTDQITRDLIGRPLTFTNQNNQVLGGYIVEAEAYMGRKDRAAHSYGGRRSPANEGLYRPGGTIYIYSQRQYFFFDVACQEENEPQGVLIRAIEPVWGIEQMIKNRSGKDGVLLTNGPGKMMQAFGIHSRNWDLHPLEESPFSIDLDDNKRKIPREIIATPRIGINQSDPYWAEKKLRYIVSGNPYVSGMKKHNYANNNGWT</sequence>
<dbReference type="EC" id="3.2.2.-" evidence="5"/>
<dbReference type="SUPFAM" id="SSF50486">
    <property type="entry name" value="FMT C-terminal domain-like"/>
    <property type="match status" value="1"/>
</dbReference>
<keyword evidence="4 5" id="KW-0234">DNA repair</keyword>
<gene>
    <name evidence="6" type="ORF">FC46_GL000961</name>
</gene>
<dbReference type="Proteomes" id="UP000051036">
    <property type="component" value="Unassembled WGS sequence"/>
</dbReference>
<protein>
    <recommendedName>
        <fullName evidence="5">Putative 3-methyladenine DNA glycosylase</fullName>
        <ecNumber evidence="5">3.2.2.-</ecNumber>
    </recommendedName>
</protein>
<dbReference type="EMBL" id="AZFM01000029">
    <property type="protein sequence ID" value="KRL89124.1"/>
    <property type="molecule type" value="Genomic_DNA"/>
</dbReference>
<dbReference type="NCBIfam" id="TIGR00567">
    <property type="entry name" value="3mg"/>
    <property type="match status" value="1"/>
</dbReference>
<keyword evidence="2 5" id="KW-0227">DNA damage</keyword>
<dbReference type="GO" id="GO:0003677">
    <property type="term" value="F:DNA binding"/>
    <property type="evidence" value="ECO:0007669"/>
    <property type="project" value="InterPro"/>
</dbReference>
<dbReference type="GO" id="GO:0003905">
    <property type="term" value="F:alkylbase DNA N-glycosylase activity"/>
    <property type="evidence" value="ECO:0007669"/>
    <property type="project" value="InterPro"/>
</dbReference>
<evidence type="ECO:0000256" key="5">
    <source>
        <dbReference type="HAMAP-Rule" id="MF_00527"/>
    </source>
</evidence>
<evidence type="ECO:0000256" key="4">
    <source>
        <dbReference type="ARBA" id="ARBA00023204"/>
    </source>
</evidence>
<evidence type="ECO:0000256" key="1">
    <source>
        <dbReference type="ARBA" id="ARBA00009232"/>
    </source>
</evidence>
<dbReference type="GO" id="GO:0006284">
    <property type="term" value="P:base-excision repair"/>
    <property type="evidence" value="ECO:0007669"/>
    <property type="project" value="InterPro"/>
</dbReference>
<organism evidence="6 7">
    <name type="scientific">Lactobacillus kalixensis DSM 16043</name>
    <dbReference type="NCBI Taxonomy" id="1423763"/>
    <lineage>
        <taxon>Bacteria</taxon>
        <taxon>Bacillati</taxon>
        <taxon>Bacillota</taxon>
        <taxon>Bacilli</taxon>
        <taxon>Lactobacillales</taxon>
        <taxon>Lactobacillaceae</taxon>
        <taxon>Lactobacillus</taxon>
    </lineage>
</organism>
<dbReference type="PANTHER" id="PTHR10429">
    <property type="entry name" value="DNA-3-METHYLADENINE GLYCOSYLASE"/>
    <property type="match status" value="1"/>
</dbReference>
<dbReference type="STRING" id="1423763.FC46_GL000961"/>
<dbReference type="InterPro" id="IPR003180">
    <property type="entry name" value="MPG"/>
</dbReference>
<dbReference type="CDD" id="cd00540">
    <property type="entry name" value="AAG"/>
    <property type="match status" value="1"/>
</dbReference>
<accession>A0A0R1U958</accession>
<dbReference type="InterPro" id="IPR036995">
    <property type="entry name" value="MPG_sf"/>
</dbReference>
<dbReference type="HAMAP" id="MF_00527">
    <property type="entry name" value="3MGH"/>
    <property type="match status" value="1"/>
</dbReference>
<evidence type="ECO:0000256" key="3">
    <source>
        <dbReference type="ARBA" id="ARBA00022801"/>
    </source>
</evidence>
<comment type="similarity">
    <text evidence="1 5">Belongs to the DNA glycosylase MPG family.</text>
</comment>
<evidence type="ECO:0000313" key="6">
    <source>
        <dbReference type="EMBL" id="KRL89124.1"/>
    </source>
</evidence>
<keyword evidence="7" id="KW-1185">Reference proteome</keyword>
<keyword evidence="3 5" id="KW-0378">Hydrolase</keyword>
<proteinExistence type="inferred from homology"/>